<evidence type="ECO:0000256" key="3">
    <source>
        <dbReference type="ARBA" id="ARBA00022833"/>
    </source>
</evidence>
<organism evidence="9 10">
    <name type="scientific">Fervidobacterium nodosum (strain ATCC 35602 / DSM 5306 / Rt17-B1)</name>
    <dbReference type="NCBI Taxonomy" id="381764"/>
    <lineage>
        <taxon>Bacteria</taxon>
        <taxon>Thermotogati</taxon>
        <taxon>Thermotogota</taxon>
        <taxon>Thermotogae</taxon>
        <taxon>Thermotogales</taxon>
        <taxon>Fervidobacteriaceae</taxon>
        <taxon>Fervidobacterium</taxon>
    </lineage>
</organism>
<dbReference type="InterPro" id="IPR036388">
    <property type="entry name" value="WH-like_DNA-bd_sf"/>
</dbReference>
<gene>
    <name evidence="9" type="ordered locus">Fnod_0466</name>
</gene>
<keyword evidence="7" id="KW-0479">Metal-binding</keyword>
<name>A7HK98_FERNB</name>
<dbReference type="InterPro" id="IPR002481">
    <property type="entry name" value="FUR"/>
</dbReference>
<dbReference type="CDD" id="cd07153">
    <property type="entry name" value="Fur_like"/>
    <property type="match status" value="1"/>
</dbReference>
<keyword evidence="8" id="KW-0408">Iron</keyword>
<accession>A7HK98</accession>
<proteinExistence type="inferred from homology"/>
<reference evidence="9 10" key="1">
    <citation type="submission" date="2007-07" db="EMBL/GenBank/DDBJ databases">
        <title>Complete sequence of Fervidobacterium nodosum Rt17-B1.</title>
        <authorList>
            <consortium name="US DOE Joint Genome Institute"/>
            <person name="Copeland A."/>
            <person name="Lucas S."/>
            <person name="Lapidus A."/>
            <person name="Barry K."/>
            <person name="Glavina del Rio T."/>
            <person name="Dalin E."/>
            <person name="Tice H."/>
            <person name="Pitluck S."/>
            <person name="Saunders E."/>
            <person name="Brettin T."/>
            <person name="Bruce D."/>
            <person name="Detter J.C."/>
            <person name="Han C."/>
            <person name="Schmutz J."/>
            <person name="Larimer F."/>
            <person name="Land M."/>
            <person name="Hauser L."/>
            <person name="Kyrpides N."/>
            <person name="Mikhailova N."/>
            <person name="Nelson K."/>
            <person name="Gogarten J.P."/>
            <person name="Noll K."/>
            <person name="Richardson P."/>
        </authorList>
    </citation>
    <scope>NUCLEOTIDE SEQUENCE [LARGE SCALE GENOMIC DNA]</scope>
    <source>
        <strain evidence="10">ATCC 35602 / DSM 5306 / Rt17-B1</strain>
    </source>
</reference>
<comment type="cofactor">
    <cofactor evidence="7">
        <name>Zn(2+)</name>
        <dbReference type="ChEBI" id="CHEBI:29105"/>
    </cofactor>
    <text evidence="7">Binds 1 zinc ion per subunit.</text>
</comment>
<evidence type="ECO:0000256" key="7">
    <source>
        <dbReference type="PIRSR" id="PIRSR602481-1"/>
    </source>
</evidence>
<keyword evidence="3 7" id="KW-0862">Zinc</keyword>
<dbReference type="Gene3D" id="3.30.1490.190">
    <property type="match status" value="1"/>
</dbReference>
<dbReference type="GO" id="GO:0008270">
    <property type="term" value="F:zinc ion binding"/>
    <property type="evidence" value="ECO:0007669"/>
    <property type="project" value="TreeGrafter"/>
</dbReference>
<feature type="binding site" evidence="7">
    <location>
        <position position="128"/>
    </location>
    <ligand>
        <name>Zn(2+)</name>
        <dbReference type="ChEBI" id="CHEBI:29105"/>
    </ligand>
</feature>
<dbReference type="Pfam" id="PF01475">
    <property type="entry name" value="FUR"/>
    <property type="match status" value="1"/>
</dbReference>
<evidence type="ECO:0000256" key="8">
    <source>
        <dbReference type="PIRSR" id="PIRSR602481-2"/>
    </source>
</evidence>
<comment type="similarity">
    <text evidence="1">Belongs to the Fur family.</text>
</comment>
<dbReference type="InterPro" id="IPR043135">
    <property type="entry name" value="Fur_C"/>
</dbReference>
<dbReference type="RefSeq" id="WP_011993651.1">
    <property type="nucleotide sequence ID" value="NC_009718.1"/>
</dbReference>
<feature type="binding site" evidence="8">
    <location>
        <position position="103"/>
    </location>
    <ligand>
        <name>Fe cation</name>
        <dbReference type="ChEBI" id="CHEBI:24875"/>
    </ligand>
</feature>
<dbReference type="PANTHER" id="PTHR33202:SF8">
    <property type="entry name" value="PEROXIDE-RESPONSIVE REPRESSOR PERR"/>
    <property type="match status" value="1"/>
</dbReference>
<comment type="cofactor">
    <cofactor evidence="8">
        <name>Mn(2+)</name>
        <dbReference type="ChEBI" id="CHEBI:29035"/>
    </cofactor>
    <cofactor evidence="8">
        <name>Fe(2+)</name>
        <dbReference type="ChEBI" id="CHEBI:29033"/>
    </cofactor>
    <text evidence="8">Binds 1 Mn(2+) or Fe(2+) ion per subunit.</text>
</comment>
<dbReference type="SUPFAM" id="SSF46785">
    <property type="entry name" value="Winged helix' DNA-binding domain"/>
    <property type="match status" value="1"/>
</dbReference>
<evidence type="ECO:0000256" key="6">
    <source>
        <dbReference type="ARBA" id="ARBA00023163"/>
    </source>
</evidence>
<dbReference type="eggNOG" id="COG0735">
    <property type="taxonomic scope" value="Bacteria"/>
</dbReference>
<feature type="binding site" evidence="7">
    <location>
        <position position="131"/>
    </location>
    <ligand>
        <name>Zn(2+)</name>
        <dbReference type="ChEBI" id="CHEBI:29105"/>
    </ligand>
</feature>
<dbReference type="Gene3D" id="1.10.10.10">
    <property type="entry name" value="Winged helix-like DNA-binding domain superfamily/Winged helix DNA-binding domain"/>
    <property type="match status" value="1"/>
</dbReference>
<sequence length="137" mass="15826">MNVTELLKEKGVKPTVHRVEILDYLMSTYSHPTADEIYYHFKKGQKLAVISRATVYNTLKALADAGLISIIITPDAIRYDFVRKKHHHFYCTNCKTIYDVELEVELPEIKSIDNHEVHHVQLTLVGICEKCKTNQEI</sequence>
<dbReference type="GO" id="GO:0045892">
    <property type="term" value="P:negative regulation of DNA-templated transcription"/>
    <property type="evidence" value="ECO:0007669"/>
    <property type="project" value="TreeGrafter"/>
</dbReference>
<keyword evidence="5" id="KW-0238">DNA-binding</keyword>
<dbReference type="STRING" id="381764.Fnod_0466"/>
<reference evidence="9 10" key="2">
    <citation type="journal article" date="2009" name="Proc. Natl. Acad. Sci. U.S.A.">
        <title>On the chimeric nature, thermophilic origin, and phylogenetic placement of the Thermotogales.</title>
        <authorList>
            <person name="Zhaxybayeva O."/>
            <person name="Swithers K.S."/>
            <person name="Lapierre P."/>
            <person name="Fournier G.P."/>
            <person name="Bickhart D.M."/>
            <person name="DeBoy R.T."/>
            <person name="Nelson K.E."/>
            <person name="Nesbo C.L."/>
            <person name="Doolittle W.F."/>
            <person name="Gogarten J.P."/>
            <person name="Noll K.M."/>
        </authorList>
    </citation>
    <scope>NUCLEOTIDE SEQUENCE [LARGE SCALE GENOMIC DNA]</scope>
    <source>
        <strain evidence="10">ATCC 35602 / DSM 5306 / Rt17-B1</strain>
    </source>
</reference>
<keyword evidence="6" id="KW-0804">Transcription</keyword>
<dbReference type="GO" id="GO:0000976">
    <property type="term" value="F:transcription cis-regulatory region binding"/>
    <property type="evidence" value="ECO:0007669"/>
    <property type="project" value="TreeGrafter"/>
</dbReference>
<evidence type="ECO:0000256" key="2">
    <source>
        <dbReference type="ARBA" id="ARBA00022491"/>
    </source>
</evidence>
<protein>
    <submittedName>
        <fullName evidence="9">Ferric uptake regulator, Fur family</fullName>
    </submittedName>
</protein>
<dbReference type="EMBL" id="CP000771">
    <property type="protein sequence ID" value="ABS60331.1"/>
    <property type="molecule type" value="Genomic_DNA"/>
</dbReference>
<keyword evidence="2" id="KW-0678">Repressor</keyword>
<feature type="binding site" evidence="7">
    <location>
        <position position="91"/>
    </location>
    <ligand>
        <name>Zn(2+)</name>
        <dbReference type="ChEBI" id="CHEBI:29105"/>
    </ligand>
</feature>
<evidence type="ECO:0000256" key="1">
    <source>
        <dbReference type="ARBA" id="ARBA00007957"/>
    </source>
</evidence>
<feature type="binding site" evidence="7">
    <location>
        <position position="94"/>
    </location>
    <ligand>
        <name>Zn(2+)</name>
        <dbReference type="ChEBI" id="CHEBI:29105"/>
    </ligand>
</feature>
<evidence type="ECO:0000256" key="4">
    <source>
        <dbReference type="ARBA" id="ARBA00023015"/>
    </source>
</evidence>
<dbReference type="InterPro" id="IPR036390">
    <property type="entry name" value="WH_DNA-bd_sf"/>
</dbReference>
<keyword evidence="10" id="KW-1185">Reference proteome</keyword>
<dbReference type="HOGENOM" id="CLU_096072_4_2_0"/>
<dbReference type="GO" id="GO:1900376">
    <property type="term" value="P:regulation of secondary metabolite biosynthetic process"/>
    <property type="evidence" value="ECO:0007669"/>
    <property type="project" value="TreeGrafter"/>
</dbReference>
<dbReference type="KEGG" id="fno:Fnod_0466"/>
<dbReference type="Proteomes" id="UP000002415">
    <property type="component" value="Chromosome"/>
</dbReference>
<evidence type="ECO:0000313" key="9">
    <source>
        <dbReference type="EMBL" id="ABS60331.1"/>
    </source>
</evidence>
<dbReference type="GO" id="GO:0003700">
    <property type="term" value="F:DNA-binding transcription factor activity"/>
    <property type="evidence" value="ECO:0007669"/>
    <property type="project" value="InterPro"/>
</dbReference>
<evidence type="ECO:0000313" key="10">
    <source>
        <dbReference type="Proteomes" id="UP000002415"/>
    </source>
</evidence>
<dbReference type="PANTHER" id="PTHR33202">
    <property type="entry name" value="ZINC UPTAKE REGULATION PROTEIN"/>
    <property type="match status" value="1"/>
</dbReference>
<keyword evidence="4" id="KW-0805">Transcription regulation</keyword>
<dbReference type="OrthoDB" id="8659436at2"/>
<dbReference type="AlphaFoldDB" id="A7HK98"/>
<evidence type="ECO:0000256" key="5">
    <source>
        <dbReference type="ARBA" id="ARBA00023125"/>
    </source>
</evidence>